<dbReference type="HOGENOM" id="CLU_816554_0_0_1"/>
<reference evidence="1 2" key="1">
    <citation type="journal article" date="2012" name="BMC Genomics">
        <title>Tools to kill: Genome of one of the most destructive plant pathogenic fungi Macrophomina phaseolina.</title>
        <authorList>
            <person name="Islam M.S."/>
            <person name="Haque M.S."/>
            <person name="Islam M.M."/>
            <person name="Emdad E.M."/>
            <person name="Halim A."/>
            <person name="Hossen Q.M.M."/>
            <person name="Hossain M.Z."/>
            <person name="Ahmed B."/>
            <person name="Rahim S."/>
            <person name="Rahman M.S."/>
            <person name="Alam M.M."/>
            <person name="Hou S."/>
            <person name="Wan X."/>
            <person name="Saito J.A."/>
            <person name="Alam M."/>
        </authorList>
    </citation>
    <scope>NUCLEOTIDE SEQUENCE [LARGE SCALE GENOMIC DNA]</scope>
    <source>
        <strain evidence="1 2">MS6</strain>
    </source>
</reference>
<dbReference type="InParanoid" id="K2S801"/>
<protein>
    <submittedName>
        <fullName evidence="1">Uncharacterized protein</fullName>
    </submittedName>
</protein>
<name>K2S801_MACPH</name>
<gene>
    <name evidence="1" type="ORF">MPH_04311</name>
</gene>
<dbReference type="Proteomes" id="UP000007129">
    <property type="component" value="Unassembled WGS sequence"/>
</dbReference>
<dbReference type="AlphaFoldDB" id="K2S801"/>
<organism evidence="1 2">
    <name type="scientific">Macrophomina phaseolina (strain MS6)</name>
    <name type="common">Charcoal rot fungus</name>
    <dbReference type="NCBI Taxonomy" id="1126212"/>
    <lineage>
        <taxon>Eukaryota</taxon>
        <taxon>Fungi</taxon>
        <taxon>Dikarya</taxon>
        <taxon>Ascomycota</taxon>
        <taxon>Pezizomycotina</taxon>
        <taxon>Dothideomycetes</taxon>
        <taxon>Dothideomycetes incertae sedis</taxon>
        <taxon>Botryosphaeriales</taxon>
        <taxon>Botryosphaeriaceae</taxon>
        <taxon>Macrophomina</taxon>
    </lineage>
</organism>
<dbReference type="VEuPathDB" id="FungiDB:MPH_04311"/>
<sequence>MEVTAGLDQSSMAYCTGNGIPYFTTEKPTGLTRHGPRTTESAICRNRSELAVRSSARLSTPKTLHRIVLLIECDRSRNEIYPGISSSSLYLPSVLPYRSEAVQLHKQAAAICSLPPKLPVGTSRSKGQVTILLLIPVLPVDTSFGVNQISNPSCCCLLRLTYVYHLPLFFSTTKLLILTFFSPFYCPLYILLLDTSVLFRIKPQTTLSTQSSKHEHHRKPRQRLHSIRDCCNTSITLNTSSLSLSLPAPQPSFPSILPTSKSGNQFREMCHYFIYQFFCGCQYRWLARRCADPGCRKATSYARKPIALVCDCPGHGGPPTPNRYERMDSPVMGMGREKLV</sequence>
<comment type="caution">
    <text evidence="1">The sequence shown here is derived from an EMBL/GenBank/DDBJ whole genome shotgun (WGS) entry which is preliminary data.</text>
</comment>
<evidence type="ECO:0000313" key="1">
    <source>
        <dbReference type="EMBL" id="EKG18509.1"/>
    </source>
</evidence>
<proteinExistence type="predicted"/>
<evidence type="ECO:0000313" key="2">
    <source>
        <dbReference type="Proteomes" id="UP000007129"/>
    </source>
</evidence>
<accession>K2S801</accession>
<dbReference type="EMBL" id="AHHD01000207">
    <property type="protein sequence ID" value="EKG18509.1"/>
    <property type="molecule type" value="Genomic_DNA"/>
</dbReference>